<feature type="region of interest" description="Disordered" evidence="1">
    <location>
        <begin position="147"/>
        <end position="170"/>
    </location>
</feature>
<evidence type="ECO:0000256" key="2">
    <source>
        <dbReference type="SAM" id="Phobius"/>
    </source>
</evidence>
<proteinExistence type="predicted"/>
<feature type="transmembrane region" description="Helical" evidence="2">
    <location>
        <begin position="96"/>
        <end position="116"/>
    </location>
</feature>
<reference evidence="3 4" key="1">
    <citation type="submission" date="2020-07" db="EMBL/GenBank/DDBJ databases">
        <title>Sequencing the genomes of 1000 actinobacteria strains.</title>
        <authorList>
            <person name="Klenk H.-P."/>
        </authorList>
    </citation>
    <scope>NUCLEOTIDE SEQUENCE [LARGE SCALE GENOMIC DNA]</scope>
    <source>
        <strain evidence="3 4">DSM 15165</strain>
    </source>
</reference>
<dbReference type="AlphaFoldDB" id="A0A853CPN7"/>
<keyword evidence="2" id="KW-0472">Membrane</keyword>
<evidence type="ECO:0000256" key="1">
    <source>
        <dbReference type="SAM" id="MobiDB-lite"/>
    </source>
</evidence>
<evidence type="ECO:0008006" key="5">
    <source>
        <dbReference type="Google" id="ProtNLM"/>
    </source>
</evidence>
<sequence length="170" mass="17848">MRSAAPRPQAIALLIAFGVQFALGMLLNLFVQLPKTHPGSTGGEYFSRSFTSLGWALSGGGGPWLLVHAGLGLLLALGTLALFIGCLVRRVRGWRWLTGVAALVTVGAFFNGMSFVDYGEDFSSAIMAGCWLIAVTLLVVAVARSHHPDDLSTPSPSGGARPSVAPEPDR</sequence>
<dbReference type="RefSeq" id="WP_179604452.1">
    <property type="nucleotide sequence ID" value="NZ_BAABEH010000001.1"/>
</dbReference>
<dbReference type="Proteomes" id="UP000578352">
    <property type="component" value="Unassembled WGS sequence"/>
</dbReference>
<protein>
    <recommendedName>
        <fullName evidence="5">DUF998 domain-containing protein</fullName>
    </recommendedName>
</protein>
<dbReference type="EMBL" id="JACCFL010000001">
    <property type="protein sequence ID" value="NYJ22402.1"/>
    <property type="molecule type" value="Genomic_DNA"/>
</dbReference>
<evidence type="ECO:0000313" key="3">
    <source>
        <dbReference type="EMBL" id="NYJ22402.1"/>
    </source>
</evidence>
<gene>
    <name evidence="3" type="ORF">HNR13_000689</name>
</gene>
<evidence type="ECO:0000313" key="4">
    <source>
        <dbReference type="Proteomes" id="UP000578352"/>
    </source>
</evidence>
<feature type="transmembrane region" description="Helical" evidence="2">
    <location>
        <begin position="122"/>
        <end position="143"/>
    </location>
</feature>
<accession>A0A853CPN7</accession>
<organism evidence="3 4">
    <name type="scientific">Leifsonia shinshuensis</name>
    <dbReference type="NCBI Taxonomy" id="150026"/>
    <lineage>
        <taxon>Bacteria</taxon>
        <taxon>Bacillati</taxon>
        <taxon>Actinomycetota</taxon>
        <taxon>Actinomycetes</taxon>
        <taxon>Micrococcales</taxon>
        <taxon>Microbacteriaceae</taxon>
        <taxon>Leifsonia</taxon>
    </lineage>
</organism>
<feature type="transmembrane region" description="Helical" evidence="2">
    <location>
        <begin position="12"/>
        <end position="31"/>
    </location>
</feature>
<name>A0A853CPN7_9MICO</name>
<keyword evidence="2" id="KW-1133">Transmembrane helix</keyword>
<comment type="caution">
    <text evidence="3">The sequence shown here is derived from an EMBL/GenBank/DDBJ whole genome shotgun (WGS) entry which is preliminary data.</text>
</comment>
<keyword evidence="2" id="KW-0812">Transmembrane</keyword>
<feature type="transmembrane region" description="Helical" evidence="2">
    <location>
        <begin position="64"/>
        <end position="84"/>
    </location>
</feature>